<dbReference type="Pfam" id="PF13837">
    <property type="entry name" value="Myb_DNA-bind_4"/>
    <property type="match status" value="1"/>
</dbReference>
<feature type="domain" description="Myb-like" evidence="7">
    <location>
        <begin position="188"/>
        <end position="256"/>
    </location>
</feature>
<dbReference type="InterPro" id="IPR001005">
    <property type="entry name" value="SANT/Myb"/>
</dbReference>
<proteinExistence type="predicted"/>
<protein>
    <recommendedName>
        <fullName evidence="7">Myb-like domain-containing protein</fullName>
    </recommendedName>
</protein>
<dbReference type="InterPro" id="IPR044822">
    <property type="entry name" value="Myb_DNA-bind_4"/>
</dbReference>
<evidence type="ECO:0000313" key="9">
    <source>
        <dbReference type="Proteomes" id="UP001633002"/>
    </source>
</evidence>
<evidence type="ECO:0000259" key="7">
    <source>
        <dbReference type="PROSITE" id="PS50090"/>
    </source>
</evidence>
<dbReference type="GO" id="GO:0005634">
    <property type="term" value="C:nucleus"/>
    <property type="evidence" value="ECO:0007669"/>
    <property type="project" value="UniProtKB-SubCell"/>
</dbReference>
<dbReference type="Proteomes" id="UP001633002">
    <property type="component" value="Unassembled WGS sequence"/>
</dbReference>
<evidence type="ECO:0000313" key="8">
    <source>
        <dbReference type="EMBL" id="KAL3693324.1"/>
    </source>
</evidence>
<feature type="compositionally biased region" description="Acidic residues" evidence="6">
    <location>
        <begin position="180"/>
        <end position="189"/>
    </location>
</feature>
<dbReference type="GO" id="GO:0010468">
    <property type="term" value="P:regulation of gene expression"/>
    <property type="evidence" value="ECO:0007669"/>
    <property type="project" value="UniProtKB-ARBA"/>
</dbReference>
<comment type="subcellular location">
    <subcellularLocation>
        <location evidence="1">Nucleus</location>
    </subcellularLocation>
</comment>
<evidence type="ECO:0000256" key="2">
    <source>
        <dbReference type="ARBA" id="ARBA00023015"/>
    </source>
</evidence>
<dbReference type="EMBL" id="JBJQOH010000003">
    <property type="protein sequence ID" value="KAL3693324.1"/>
    <property type="molecule type" value="Genomic_DNA"/>
</dbReference>
<dbReference type="PROSITE" id="PS50090">
    <property type="entry name" value="MYB_LIKE"/>
    <property type="match status" value="1"/>
</dbReference>
<dbReference type="GO" id="GO:0003677">
    <property type="term" value="F:DNA binding"/>
    <property type="evidence" value="ECO:0007669"/>
    <property type="project" value="UniProtKB-KW"/>
</dbReference>
<evidence type="ECO:0000256" key="4">
    <source>
        <dbReference type="ARBA" id="ARBA00023163"/>
    </source>
</evidence>
<evidence type="ECO:0000256" key="3">
    <source>
        <dbReference type="ARBA" id="ARBA00023125"/>
    </source>
</evidence>
<organism evidence="8 9">
    <name type="scientific">Riccia sorocarpa</name>
    <dbReference type="NCBI Taxonomy" id="122646"/>
    <lineage>
        <taxon>Eukaryota</taxon>
        <taxon>Viridiplantae</taxon>
        <taxon>Streptophyta</taxon>
        <taxon>Embryophyta</taxon>
        <taxon>Marchantiophyta</taxon>
        <taxon>Marchantiopsida</taxon>
        <taxon>Marchantiidae</taxon>
        <taxon>Marchantiales</taxon>
        <taxon>Ricciaceae</taxon>
        <taxon>Riccia</taxon>
    </lineage>
</organism>
<feature type="region of interest" description="Disordered" evidence="6">
    <location>
        <begin position="149"/>
        <end position="195"/>
    </location>
</feature>
<dbReference type="AlphaFoldDB" id="A0ABD3HRY7"/>
<dbReference type="PANTHER" id="PTHR21654:SF84">
    <property type="entry name" value="SI:DKEY-66I24.7"/>
    <property type="match status" value="1"/>
</dbReference>
<feature type="compositionally biased region" description="Basic residues" evidence="6">
    <location>
        <begin position="154"/>
        <end position="171"/>
    </location>
</feature>
<evidence type="ECO:0000256" key="5">
    <source>
        <dbReference type="ARBA" id="ARBA00023242"/>
    </source>
</evidence>
<keyword evidence="5" id="KW-0539">Nucleus</keyword>
<keyword evidence="4" id="KW-0804">Transcription</keyword>
<reference evidence="8 9" key="1">
    <citation type="submission" date="2024-09" db="EMBL/GenBank/DDBJ databases">
        <title>Chromosome-scale assembly of Riccia sorocarpa.</title>
        <authorList>
            <person name="Paukszto L."/>
        </authorList>
    </citation>
    <scope>NUCLEOTIDE SEQUENCE [LARGE SCALE GENOMIC DNA]</scope>
    <source>
        <strain evidence="8">LP-2024</strain>
        <tissue evidence="8">Aerial parts of the thallus</tissue>
    </source>
</reference>
<evidence type="ECO:0000256" key="1">
    <source>
        <dbReference type="ARBA" id="ARBA00004123"/>
    </source>
</evidence>
<dbReference type="Gene3D" id="1.10.10.60">
    <property type="entry name" value="Homeodomain-like"/>
    <property type="match status" value="1"/>
</dbReference>
<evidence type="ECO:0000256" key="6">
    <source>
        <dbReference type="SAM" id="MobiDB-lite"/>
    </source>
</evidence>
<gene>
    <name evidence="8" type="ORF">R1sor_006975</name>
</gene>
<feature type="compositionally biased region" description="Polar residues" evidence="6">
    <location>
        <begin position="90"/>
        <end position="124"/>
    </location>
</feature>
<keyword evidence="2" id="KW-0805">Transcription regulation</keyword>
<keyword evidence="3" id="KW-0238">DNA-binding</keyword>
<accession>A0ABD3HRY7</accession>
<sequence>MQSNAQLSFCKKSLFQVSAKGLSVTMIPNWRRNLSFNRSGVDASDEAAFDALFQPPLGRVGMGSNLELSLAQTRRSFADGEERTYVPERSNWNPGNSNADSDIFSQPLSQSGYPSMSQPQSSHVPFSEPNVNIGIDSLPEVDLFSSAPIPARTTSKRKAPAKRIPSGKKVCKKPDRVESLESDEEEDGIESSKDRWSDEHVHELIAIRAEMDTDFEQQAGKQGVNNWQRLHRRLSVAVRGFTKSWQSCKKKWQAEYKKYRTDKRFLNVSGNSRHITCKYFDVIDEAFKNRANVKKVIHRDAHLSDNPAPVESPIDVMPGTATHGLETGSVTPPSSGVVTVSPTLITRQDRKDAKRSTADRLCGLIGDIAKHSATIAQTSENFLKSFDTHMSNLIAKL</sequence>
<comment type="caution">
    <text evidence="8">The sequence shown here is derived from an EMBL/GenBank/DDBJ whole genome shotgun (WGS) entry which is preliminary data.</text>
</comment>
<name>A0ABD3HRY7_9MARC</name>
<dbReference type="PANTHER" id="PTHR21654">
    <property type="entry name" value="FI21293P1"/>
    <property type="match status" value="1"/>
</dbReference>
<feature type="region of interest" description="Disordered" evidence="6">
    <location>
        <begin position="77"/>
        <end position="126"/>
    </location>
</feature>
<keyword evidence="9" id="KW-1185">Reference proteome</keyword>
<feature type="compositionally biased region" description="Basic and acidic residues" evidence="6">
    <location>
        <begin position="77"/>
        <end position="86"/>
    </location>
</feature>